<dbReference type="SMART" id="SM00563">
    <property type="entry name" value="PlsC"/>
    <property type="match status" value="1"/>
</dbReference>
<feature type="compositionally biased region" description="Low complexity" evidence="19">
    <location>
        <begin position="7"/>
        <end position="20"/>
    </location>
</feature>
<dbReference type="GO" id="GO:0016287">
    <property type="term" value="F:glycerone-phosphate O-acyltransferase activity"/>
    <property type="evidence" value="ECO:0007669"/>
    <property type="project" value="UniProtKB-UniRule"/>
</dbReference>
<dbReference type="InterPro" id="IPR028353">
    <property type="entry name" value="DHAPAT"/>
</dbReference>
<dbReference type="InterPro" id="IPR045520">
    <property type="entry name" value="GPAT/DHAPAT_C"/>
</dbReference>
<dbReference type="InterPro" id="IPR002123">
    <property type="entry name" value="Plipid/glycerol_acylTrfase"/>
</dbReference>
<dbReference type="InterPro" id="IPR022284">
    <property type="entry name" value="GPAT/DHAPAT"/>
</dbReference>
<feature type="region of interest" description="Disordered" evidence="19">
    <location>
        <begin position="1"/>
        <end position="36"/>
    </location>
</feature>
<evidence type="ECO:0000256" key="13">
    <source>
        <dbReference type="ARBA" id="ARBA00043943"/>
    </source>
</evidence>
<keyword evidence="5" id="KW-0007">Acetylation</keyword>
<dbReference type="GO" id="GO:0008611">
    <property type="term" value="P:ether lipid biosynthetic process"/>
    <property type="evidence" value="ECO:0007669"/>
    <property type="project" value="InterPro"/>
</dbReference>
<proteinExistence type="inferred from homology"/>
<dbReference type="Pfam" id="PF01553">
    <property type="entry name" value="Acyltransferase"/>
    <property type="match status" value="1"/>
</dbReference>
<dbReference type="Proteomes" id="UP001474421">
    <property type="component" value="Unassembled WGS sequence"/>
</dbReference>
<evidence type="ECO:0000313" key="22">
    <source>
        <dbReference type="Proteomes" id="UP001474421"/>
    </source>
</evidence>
<evidence type="ECO:0000256" key="2">
    <source>
        <dbReference type="ARBA" id="ARBA00007937"/>
    </source>
</evidence>
<evidence type="ECO:0000256" key="14">
    <source>
        <dbReference type="ARBA" id="ARBA00044003"/>
    </source>
</evidence>
<dbReference type="PIRSF" id="PIRSF000437">
    <property type="entry name" value="GPAT_DHAPAT"/>
    <property type="match status" value="1"/>
</dbReference>
<protein>
    <recommendedName>
        <fullName evidence="16 18">Dihydroxyacetone phosphate acyltransferase</fullName>
        <shortName evidence="18">DAP-AT</shortName>
        <shortName evidence="18">DHAP-AT</shortName>
        <ecNumber evidence="15 18">2.3.1.42</ecNumber>
    </recommendedName>
</protein>
<evidence type="ECO:0000259" key="20">
    <source>
        <dbReference type="SMART" id="SM00563"/>
    </source>
</evidence>
<comment type="pathway">
    <text evidence="9">Phospholipid metabolism.</text>
</comment>
<comment type="similarity">
    <text evidence="2 18">Belongs to the GPAT/DAPAT family.</text>
</comment>
<sequence length="735" mass="83123">MAAPGGDFRPSFPSDRFPPSAGLPEQGGEGVGKQGRFDGCYRLEMAATPGATARRASPVYSKNLTSKKKYEFEDILEERRQSSDLRYAMKCFTPVVYKDLSPCKPSAIKSIVLQSEQVQYVIRQLSRETGESLDIIQEEAAEILDEMGHSLHMGAIRFFAFTLSKLFKCLFKSVYVNEDGMQKLQQAIQEHPVVLLPSHRSYIDFLLLSYVLYNYDLALPVIAAGIDFIGMKIVGELLRKSGAFFMRRTFGGNKLYWAVFAEYVKCILKNGYAPVEFYLEGTRSRTAKTLSPKFGLLNIVMDPFLKKEIFDIYLVPISISYERVLEELLYTYELLGVPKPKESTSGLFKARKILNEDFGSIHVHFGQPVSLRTLEAGRITKYPFNLVPRYIPQKPSEEIQKFVMDVAYKIELLQIENMVLNPWMLISAILLQNFPAIDFELLVEKTLWLKNLTQLFGGFLDWPDNLCAGEAVKSALTLHSNIASLTNGQVILNDKEMGFVATEDPVFRRAFSSLLCGSYRNQLLNVFVRPALVAIALQNTHSSRKEEVYNHFSFWRDVFSEEFIFFPGISLKDFEEGCFLLTKCGAIQDTPQQIFVTEKGSTVITFLSVMFKPFVEGYQIICKYLFNETNEAFTEKHFVFGVRRLASQLLETGSTQCYEILSSDMQKNALAAFVRLGMVARMKTMDGFTYRVNKESLTKTAGMFESRIPRGPGRVRESAAPLEALAPLAAALPGY</sequence>
<dbReference type="GO" id="GO:0031966">
    <property type="term" value="C:mitochondrial membrane"/>
    <property type="evidence" value="ECO:0007669"/>
    <property type="project" value="TreeGrafter"/>
</dbReference>
<dbReference type="GO" id="GO:0004366">
    <property type="term" value="F:glycerol-3-phosphate O-acyltransferase activity"/>
    <property type="evidence" value="ECO:0007669"/>
    <property type="project" value="TreeGrafter"/>
</dbReference>
<dbReference type="SUPFAM" id="SSF69593">
    <property type="entry name" value="Glycerol-3-phosphate (1)-acyltransferase"/>
    <property type="match status" value="1"/>
</dbReference>
<comment type="pathway">
    <text evidence="1">Lipid metabolism.</text>
</comment>
<dbReference type="GO" id="GO:0008654">
    <property type="term" value="P:phospholipid biosynthetic process"/>
    <property type="evidence" value="ECO:0007669"/>
    <property type="project" value="TreeGrafter"/>
</dbReference>
<keyword evidence="8 18" id="KW-0012">Acyltransferase</keyword>
<dbReference type="InterPro" id="IPR041728">
    <property type="entry name" value="GPAT/DHAPAT_LPLAT"/>
</dbReference>
<evidence type="ECO:0000256" key="18">
    <source>
        <dbReference type="PIRNR" id="PIRNR000437"/>
    </source>
</evidence>
<comment type="catalytic activity">
    <reaction evidence="11">
        <text>dihydroxyacetone phosphate + hexadecanoyl-CoA = 1-hexadecanoylglycerone 3-phosphate + CoA</text>
        <dbReference type="Rhea" id="RHEA:40715"/>
        <dbReference type="ChEBI" id="CHEBI:57287"/>
        <dbReference type="ChEBI" id="CHEBI:57379"/>
        <dbReference type="ChEBI" id="CHEBI:57642"/>
        <dbReference type="ChEBI" id="CHEBI:58303"/>
    </reaction>
    <physiologicalReaction direction="left-to-right" evidence="11">
        <dbReference type="Rhea" id="RHEA:40716"/>
    </physiologicalReaction>
</comment>
<dbReference type="PANTHER" id="PTHR12563:SF17">
    <property type="entry name" value="DIHYDROXYACETONE PHOSPHATE ACYLTRANSFERASE"/>
    <property type="match status" value="1"/>
</dbReference>
<dbReference type="GO" id="GO:0019432">
    <property type="term" value="P:triglyceride biosynthetic process"/>
    <property type="evidence" value="ECO:0007669"/>
    <property type="project" value="TreeGrafter"/>
</dbReference>
<keyword evidence="7 18" id="KW-0576">Peroxisome</keyword>
<reference evidence="21 22" key="1">
    <citation type="journal article" date="2024" name="Proc. Natl. Acad. Sci. U.S.A.">
        <title>The genetic regulatory architecture and epigenomic basis for age-related changes in rattlesnake venom.</title>
        <authorList>
            <person name="Hogan M.P."/>
            <person name="Holding M.L."/>
            <person name="Nystrom G.S."/>
            <person name="Colston T.J."/>
            <person name="Bartlett D.A."/>
            <person name="Mason A.J."/>
            <person name="Ellsworth S.A."/>
            <person name="Rautsaw R.M."/>
            <person name="Lawrence K.C."/>
            <person name="Strickland J.L."/>
            <person name="He B."/>
            <person name="Fraser P."/>
            <person name="Margres M.J."/>
            <person name="Gilbert D.M."/>
            <person name="Gibbs H.L."/>
            <person name="Parkinson C.L."/>
            <person name="Rokyta D.R."/>
        </authorList>
    </citation>
    <scope>NUCLEOTIDE SEQUENCE [LARGE SCALE GENOMIC DNA]</scope>
    <source>
        <strain evidence="21">DRR0105</strain>
    </source>
</reference>
<dbReference type="GO" id="GO:0006650">
    <property type="term" value="P:glycerophospholipid metabolic process"/>
    <property type="evidence" value="ECO:0007669"/>
    <property type="project" value="UniProtKB-UniRule"/>
</dbReference>
<dbReference type="EMBL" id="JAOTOJ010000001">
    <property type="protein sequence ID" value="KAK9411757.1"/>
    <property type="molecule type" value="Genomic_DNA"/>
</dbReference>
<organism evidence="21 22">
    <name type="scientific">Crotalus adamanteus</name>
    <name type="common">Eastern diamondback rattlesnake</name>
    <dbReference type="NCBI Taxonomy" id="8729"/>
    <lineage>
        <taxon>Eukaryota</taxon>
        <taxon>Metazoa</taxon>
        <taxon>Chordata</taxon>
        <taxon>Craniata</taxon>
        <taxon>Vertebrata</taxon>
        <taxon>Euteleostomi</taxon>
        <taxon>Lepidosauria</taxon>
        <taxon>Squamata</taxon>
        <taxon>Bifurcata</taxon>
        <taxon>Unidentata</taxon>
        <taxon>Episquamata</taxon>
        <taxon>Toxicofera</taxon>
        <taxon>Serpentes</taxon>
        <taxon>Colubroidea</taxon>
        <taxon>Viperidae</taxon>
        <taxon>Crotalinae</taxon>
        <taxon>Crotalus</taxon>
    </lineage>
</organism>
<accession>A0AAW1CBK3</accession>
<dbReference type="PIRSF" id="PIRSF500063">
    <property type="entry name" value="DHAPAT"/>
    <property type="match status" value="1"/>
</dbReference>
<keyword evidence="4 18" id="KW-0808">Transferase</keyword>
<keyword evidence="6 18" id="KW-0472">Membrane</keyword>
<comment type="catalytic activity">
    <reaction evidence="17">
        <text>dihydroxyacetone phosphate + an acyl-CoA = a 1-acylglycerone 3-phosphate + CoA</text>
        <dbReference type="Rhea" id="RHEA:17657"/>
        <dbReference type="ChEBI" id="CHEBI:57287"/>
        <dbReference type="ChEBI" id="CHEBI:57534"/>
        <dbReference type="ChEBI" id="CHEBI:57642"/>
        <dbReference type="ChEBI" id="CHEBI:58342"/>
        <dbReference type="EC" id="2.3.1.42"/>
    </reaction>
    <physiologicalReaction direction="left-to-right" evidence="17">
        <dbReference type="Rhea" id="RHEA:17658"/>
    </physiologicalReaction>
</comment>
<evidence type="ECO:0000256" key="16">
    <source>
        <dbReference type="ARBA" id="ARBA00044178"/>
    </source>
</evidence>
<dbReference type="GO" id="GO:0006631">
    <property type="term" value="P:fatty acid metabolic process"/>
    <property type="evidence" value="ECO:0007669"/>
    <property type="project" value="TreeGrafter"/>
</dbReference>
<evidence type="ECO:0000256" key="7">
    <source>
        <dbReference type="ARBA" id="ARBA00023140"/>
    </source>
</evidence>
<feature type="domain" description="Phospholipid/glycerol acyltransferase" evidence="20">
    <location>
        <begin position="193"/>
        <end position="322"/>
    </location>
</feature>
<evidence type="ECO:0000256" key="1">
    <source>
        <dbReference type="ARBA" id="ARBA00005189"/>
    </source>
</evidence>
<dbReference type="GO" id="GO:0005778">
    <property type="term" value="C:peroxisomal membrane"/>
    <property type="evidence" value="ECO:0007669"/>
    <property type="project" value="UniProtKB-SubCell"/>
</dbReference>
<evidence type="ECO:0000256" key="10">
    <source>
        <dbReference type="ARBA" id="ARBA00037925"/>
    </source>
</evidence>
<evidence type="ECO:0000256" key="4">
    <source>
        <dbReference type="ARBA" id="ARBA00022679"/>
    </source>
</evidence>
<evidence type="ECO:0000256" key="3">
    <source>
        <dbReference type="ARBA" id="ARBA00022553"/>
    </source>
</evidence>
<keyword evidence="22" id="KW-1185">Reference proteome</keyword>
<dbReference type="AlphaFoldDB" id="A0AAW1CBK3"/>
<evidence type="ECO:0000256" key="15">
    <source>
        <dbReference type="ARBA" id="ARBA00044061"/>
    </source>
</evidence>
<evidence type="ECO:0000313" key="21">
    <source>
        <dbReference type="EMBL" id="KAK9411757.1"/>
    </source>
</evidence>
<comment type="caution">
    <text evidence="21">The sequence shown here is derived from an EMBL/GenBank/DDBJ whole genome shotgun (WGS) entry which is preliminary data.</text>
</comment>
<gene>
    <name evidence="21" type="ORF">NXF25_002932</name>
</gene>
<evidence type="ECO:0000256" key="12">
    <source>
        <dbReference type="ARBA" id="ARBA00043888"/>
    </source>
</evidence>
<evidence type="ECO:0000256" key="17">
    <source>
        <dbReference type="ARBA" id="ARBA00049095"/>
    </source>
</evidence>
<comment type="pathway">
    <text evidence="10 18">Membrane lipid metabolism; glycerophospholipid metabolism.</text>
</comment>
<dbReference type="Pfam" id="PF19277">
    <property type="entry name" value="GPAT_C"/>
    <property type="match status" value="1"/>
</dbReference>
<comment type="function">
    <text evidence="12">Dihydroxyacetonephosphate acyltransferase catalyzing the first step in the biosynthesis of plasmalogens, a subset of phospholipids that differ from other glycerolipids by having an alkyl chain attached through a vinyl ether linkage at the sn-1 position of the glycerol backbone, and which unique physical properties have an impact on various aspects of cell signaling and membrane biology.</text>
</comment>
<evidence type="ECO:0000256" key="6">
    <source>
        <dbReference type="ARBA" id="ARBA00023136"/>
    </source>
</evidence>
<dbReference type="CDD" id="cd07993">
    <property type="entry name" value="LPLAT_DHAPAT-like"/>
    <property type="match status" value="1"/>
</dbReference>
<comment type="subunit">
    <text evidence="14">Part of a heterotrimeric complex composed of GNPAT, AGPS and a modified form of GNPAT.</text>
</comment>
<evidence type="ECO:0000256" key="11">
    <source>
        <dbReference type="ARBA" id="ARBA00043732"/>
    </source>
</evidence>
<comment type="subcellular location">
    <subcellularLocation>
        <location evidence="13 18">Peroxisome membrane</location>
        <topology evidence="13 18">Peripheral membrane protein</topology>
        <orientation evidence="13 18">Matrix side</orientation>
    </subcellularLocation>
</comment>
<evidence type="ECO:0000256" key="5">
    <source>
        <dbReference type="ARBA" id="ARBA00022990"/>
    </source>
</evidence>
<evidence type="ECO:0000256" key="8">
    <source>
        <dbReference type="ARBA" id="ARBA00023315"/>
    </source>
</evidence>
<name>A0AAW1CBK3_CROAD</name>
<keyword evidence="3" id="KW-0597">Phosphoprotein</keyword>
<dbReference type="EC" id="2.3.1.42" evidence="15 18"/>
<evidence type="ECO:0000256" key="19">
    <source>
        <dbReference type="SAM" id="MobiDB-lite"/>
    </source>
</evidence>
<evidence type="ECO:0000256" key="9">
    <source>
        <dbReference type="ARBA" id="ARBA00025707"/>
    </source>
</evidence>
<dbReference type="PANTHER" id="PTHR12563">
    <property type="entry name" value="GLYCEROL-3-PHOSPHATE ACYLTRANSFERASE"/>
    <property type="match status" value="1"/>
</dbReference>